<protein>
    <submittedName>
        <fullName evidence="2">Uncharacterized protein</fullName>
    </submittedName>
</protein>
<feature type="compositionally biased region" description="Basic and acidic residues" evidence="1">
    <location>
        <begin position="18"/>
        <end position="28"/>
    </location>
</feature>
<organism evidence="2 3">
    <name type="scientific">Methylobacterium aerolatum</name>
    <dbReference type="NCBI Taxonomy" id="418708"/>
    <lineage>
        <taxon>Bacteria</taxon>
        <taxon>Pseudomonadati</taxon>
        <taxon>Pseudomonadota</taxon>
        <taxon>Alphaproteobacteria</taxon>
        <taxon>Hyphomicrobiales</taxon>
        <taxon>Methylobacteriaceae</taxon>
        <taxon>Methylobacterium</taxon>
    </lineage>
</organism>
<accession>A0ABU0HV72</accession>
<proteinExistence type="predicted"/>
<gene>
    <name evidence="2" type="ORF">QO012_000715</name>
</gene>
<feature type="compositionally biased region" description="Basic and acidic residues" evidence="1">
    <location>
        <begin position="85"/>
        <end position="99"/>
    </location>
</feature>
<feature type="region of interest" description="Disordered" evidence="1">
    <location>
        <begin position="1"/>
        <end position="28"/>
    </location>
</feature>
<comment type="caution">
    <text evidence="2">The sequence shown here is derived from an EMBL/GenBank/DDBJ whole genome shotgun (WGS) entry which is preliminary data.</text>
</comment>
<evidence type="ECO:0000313" key="2">
    <source>
        <dbReference type="EMBL" id="MDQ0446226.1"/>
    </source>
</evidence>
<evidence type="ECO:0000256" key="1">
    <source>
        <dbReference type="SAM" id="MobiDB-lite"/>
    </source>
</evidence>
<dbReference type="Proteomes" id="UP001231124">
    <property type="component" value="Unassembled WGS sequence"/>
</dbReference>
<feature type="compositionally biased region" description="Gly residues" evidence="1">
    <location>
        <begin position="1"/>
        <end position="12"/>
    </location>
</feature>
<name>A0ABU0HV72_9HYPH</name>
<sequence>MRQQGSGEGSDGAGRIAAEPRIDGLPDPIEHSAEVHQHLLVGKAQDFEPLSLQPRITLGITPTALLRLMGLTVEFDDQTRGGTQEIRDERRDRGLPAEL</sequence>
<dbReference type="EMBL" id="JAUSVP010000002">
    <property type="protein sequence ID" value="MDQ0446226.1"/>
    <property type="molecule type" value="Genomic_DNA"/>
</dbReference>
<feature type="region of interest" description="Disordered" evidence="1">
    <location>
        <begin position="78"/>
        <end position="99"/>
    </location>
</feature>
<reference evidence="2 3" key="1">
    <citation type="submission" date="2023-07" db="EMBL/GenBank/DDBJ databases">
        <title>Genomic Encyclopedia of Type Strains, Phase IV (KMG-IV): sequencing the most valuable type-strain genomes for metagenomic binning, comparative biology and taxonomic classification.</title>
        <authorList>
            <person name="Goeker M."/>
        </authorList>
    </citation>
    <scope>NUCLEOTIDE SEQUENCE [LARGE SCALE GENOMIC DNA]</scope>
    <source>
        <strain evidence="2 3">DSM 19013</strain>
    </source>
</reference>
<keyword evidence="3" id="KW-1185">Reference proteome</keyword>
<evidence type="ECO:0000313" key="3">
    <source>
        <dbReference type="Proteomes" id="UP001231124"/>
    </source>
</evidence>